<reference evidence="13" key="1">
    <citation type="journal article" date="2019" name="Int. J. Syst. Evol. Microbiol.">
        <title>The Global Catalogue of Microorganisms (GCM) 10K type strain sequencing project: providing services to taxonomists for standard genome sequencing and annotation.</title>
        <authorList>
            <consortium name="The Broad Institute Genomics Platform"/>
            <consortium name="The Broad Institute Genome Sequencing Center for Infectious Disease"/>
            <person name="Wu L."/>
            <person name="Ma J."/>
        </authorList>
    </citation>
    <scope>NUCLEOTIDE SEQUENCE [LARGE SCALE GENOMIC DNA]</scope>
    <source>
        <strain evidence="13">KLKA75</strain>
    </source>
</reference>
<feature type="transmembrane region" description="Helical" evidence="9">
    <location>
        <begin position="514"/>
        <end position="535"/>
    </location>
</feature>
<dbReference type="Pfam" id="PF07730">
    <property type="entry name" value="HisKA_3"/>
    <property type="match status" value="1"/>
</dbReference>
<feature type="transmembrane region" description="Helical" evidence="9">
    <location>
        <begin position="123"/>
        <end position="141"/>
    </location>
</feature>
<keyword evidence="8" id="KW-0902">Two-component regulatory system</keyword>
<evidence type="ECO:0000256" key="5">
    <source>
        <dbReference type="ARBA" id="ARBA00022741"/>
    </source>
</evidence>
<keyword evidence="7" id="KW-0067">ATP-binding</keyword>
<keyword evidence="9" id="KW-0472">Membrane</keyword>
<feature type="transmembrane region" description="Helical" evidence="9">
    <location>
        <begin position="487"/>
        <end position="508"/>
    </location>
</feature>
<keyword evidence="9" id="KW-1133">Transmembrane helix</keyword>
<evidence type="ECO:0000256" key="4">
    <source>
        <dbReference type="ARBA" id="ARBA00022679"/>
    </source>
</evidence>
<keyword evidence="3" id="KW-0597">Phosphoprotein</keyword>
<dbReference type="InterPro" id="IPR036890">
    <property type="entry name" value="HATPase_C_sf"/>
</dbReference>
<keyword evidence="4" id="KW-0808">Transferase</keyword>
<evidence type="ECO:0000259" key="10">
    <source>
        <dbReference type="Pfam" id="PF07730"/>
    </source>
</evidence>
<comment type="caution">
    <text evidence="12">The sequence shown here is derived from an EMBL/GenBank/DDBJ whole genome shotgun (WGS) entry which is preliminary data.</text>
</comment>
<sequence>MPLLLVPPPLAIAGLLSLGDEFLVPRDRAGWIGLVALTLFLNAVLVGRRVRPLVVVAVVVVAGNAGALLIHAQEVPSTDVALWVALFSLAAHSERRVAIAGCAGAYAVHETASVFRTTGFGDWTLDASVDALLFLALTALGQLRRQRRARRAELAEQLGAAEREHHVVAAAERERLARDLHDVAGHHLSAVIVHSGAAAAVPDAALAAHALETAAGTGRDVLAALARLVDEVEPEESTADGLPALLPPLCEGIRRLGTPVALDVEGRARRLPPQVVTAAYRIVQESLTNAMRYASGAAVDVSVRYLPGAVEVEVGNGVPEVEGYVPPLGTGRGIAGMSDRAGALGGTLTAGPDASGGWRVRAVLPTGQADGRGHGWPEVVDGILIATSVLLPVLVAFVPPEQLLPGWTAWSAALLAAAFLLRALPLWWRRHAPYAVLAWTTAFDVLWSCTAGTTRAAMTGLLFIGATTLISAVYAVAAYARRGVPAWPAPFVAAIAWAATLAAMLVRLNGSSSLVPGLVIGYVLGLLFLLPAWAVGKAVVTRGNRWENAALETMAARAGAAVTAERHRVTQGLRGTVLDRTARFVRVAEDALADPDADHPAALREVAEHARAALNDMRALLDALRPASGESAAAG</sequence>
<evidence type="ECO:0000256" key="6">
    <source>
        <dbReference type="ARBA" id="ARBA00022777"/>
    </source>
</evidence>
<dbReference type="InterPro" id="IPR011712">
    <property type="entry name" value="Sig_transdc_His_kin_sub3_dim/P"/>
</dbReference>
<keyword evidence="9" id="KW-0812">Transmembrane</keyword>
<name>A0ABV9UDQ3_9ACTN</name>
<evidence type="ECO:0000256" key="3">
    <source>
        <dbReference type="ARBA" id="ARBA00022553"/>
    </source>
</evidence>
<evidence type="ECO:0000313" key="13">
    <source>
        <dbReference type="Proteomes" id="UP001595872"/>
    </source>
</evidence>
<dbReference type="EMBL" id="JBHSIT010000022">
    <property type="protein sequence ID" value="MFC4913991.1"/>
    <property type="molecule type" value="Genomic_DNA"/>
</dbReference>
<dbReference type="Pfam" id="PF23539">
    <property type="entry name" value="DUF7134"/>
    <property type="match status" value="1"/>
</dbReference>
<dbReference type="GO" id="GO:0016301">
    <property type="term" value="F:kinase activity"/>
    <property type="evidence" value="ECO:0007669"/>
    <property type="project" value="UniProtKB-KW"/>
</dbReference>
<dbReference type="InterPro" id="IPR055558">
    <property type="entry name" value="DUF7134"/>
</dbReference>
<comment type="catalytic activity">
    <reaction evidence="1">
        <text>ATP + protein L-histidine = ADP + protein N-phospho-L-histidine.</text>
        <dbReference type="EC" id="2.7.13.3"/>
    </reaction>
</comment>
<dbReference type="CDD" id="cd16917">
    <property type="entry name" value="HATPase_UhpB-NarQ-NarX-like"/>
    <property type="match status" value="1"/>
</dbReference>
<feature type="domain" description="DUF7134" evidence="11">
    <location>
        <begin position="29"/>
        <end position="148"/>
    </location>
</feature>
<accession>A0ABV9UDQ3</accession>
<feature type="transmembrane region" description="Helical" evidence="9">
    <location>
        <begin position="460"/>
        <end position="480"/>
    </location>
</feature>
<keyword evidence="6 12" id="KW-0418">Kinase</keyword>
<evidence type="ECO:0000256" key="1">
    <source>
        <dbReference type="ARBA" id="ARBA00000085"/>
    </source>
</evidence>
<feature type="transmembrane region" description="Helical" evidence="9">
    <location>
        <begin position="379"/>
        <end position="398"/>
    </location>
</feature>
<evidence type="ECO:0000259" key="11">
    <source>
        <dbReference type="Pfam" id="PF23539"/>
    </source>
</evidence>
<dbReference type="Proteomes" id="UP001595872">
    <property type="component" value="Unassembled WGS sequence"/>
</dbReference>
<gene>
    <name evidence="12" type="ORF">ACFPCY_42365</name>
</gene>
<evidence type="ECO:0000256" key="2">
    <source>
        <dbReference type="ARBA" id="ARBA00012438"/>
    </source>
</evidence>
<evidence type="ECO:0000256" key="8">
    <source>
        <dbReference type="ARBA" id="ARBA00023012"/>
    </source>
</evidence>
<dbReference type="SUPFAM" id="SSF55874">
    <property type="entry name" value="ATPase domain of HSP90 chaperone/DNA topoisomerase II/histidine kinase"/>
    <property type="match status" value="1"/>
</dbReference>
<feature type="transmembrane region" description="Helical" evidence="9">
    <location>
        <begin position="436"/>
        <end position="454"/>
    </location>
</feature>
<keyword evidence="5" id="KW-0547">Nucleotide-binding</keyword>
<organism evidence="12 13">
    <name type="scientific">Actinomadura gamaensis</name>
    <dbReference type="NCBI Taxonomy" id="1763541"/>
    <lineage>
        <taxon>Bacteria</taxon>
        <taxon>Bacillati</taxon>
        <taxon>Actinomycetota</taxon>
        <taxon>Actinomycetes</taxon>
        <taxon>Streptosporangiales</taxon>
        <taxon>Thermomonosporaceae</taxon>
        <taxon>Actinomadura</taxon>
    </lineage>
</organism>
<evidence type="ECO:0000313" key="12">
    <source>
        <dbReference type="EMBL" id="MFC4913991.1"/>
    </source>
</evidence>
<evidence type="ECO:0000256" key="7">
    <source>
        <dbReference type="ARBA" id="ARBA00022840"/>
    </source>
</evidence>
<dbReference type="RefSeq" id="WP_378265456.1">
    <property type="nucleotide sequence ID" value="NZ_JBHSIT010000022.1"/>
</dbReference>
<feature type="transmembrane region" description="Helical" evidence="9">
    <location>
        <begin position="29"/>
        <end position="46"/>
    </location>
</feature>
<feature type="domain" description="Signal transduction histidine kinase subgroup 3 dimerisation and phosphoacceptor" evidence="10">
    <location>
        <begin position="172"/>
        <end position="235"/>
    </location>
</feature>
<dbReference type="Gene3D" id="3.30.565.10">
    <property type="entry name" value="Histidine kinase-like ATPase, C-terminal domain"/>
    <property type="match status" value="1"/>
</dbReference>
<keyword evidence="13" id="KW-1185">Reference proteome</keyword>
<feature type="transmembrane region" description="Helical" evidence="9">
    <location>
        <begin position="53"/>
        <end position="72"/>
    </location>
</feature>
<proteinExistence type="predicted"/>
<dbReference type="Gene3D" id="1.20.5.1930">
    <property type="match status" value="1"/>
</dbReference>
<dbReference type="PANTHER" id="PTHR24421">
    <property type="entry name" value="NITRATE/NITRITE SENSOR PROTEIN NARX-RELATED"/>
    <property type="match status" value="1"/>
</dbReference>
<dbReference type="PANTHER" id="PTHR24421:SF10">
    <property type="entry name" value="NITRATE_NITRITE SENSOR PROTEIN NARQ"/>
    <property type="match status" value="1"/>
</dbReference>
<protein>
    <recommendedName>
        <fullName evidence="2">histidine kinase</fullName>
        <ecNumber evidence="2">2.7.13.3</ecNumber>
    </recommendedName>
</protein>
<evidence type="ECO:0000256" key="9">
    <source>
        <dbReference type="SAM" id="Phobius"/>
    </source>
</evidence>
<dbReference type="EC" id="2.7.13.3" evidence="2"/>
<feature type="transmembrane region" description="Helical" evidence="9">
    <location>
        <begin position="404"/>
        <end position="424"/>
    </location>
</feature>
<dbReference type="InterPro" id="IPR050482">
    <property type="entry name" value="Sensor_HK_TwoCompSys"/>
</dbReference>